<dbReference type="InterPro" id="IPR002893">
    <property type="entry name" value="Znf_MYND"/>
</dbReference>
<feature type="region of interest" description="Disordered" evidence="5">
    <location>
        <begin position="353"/>
        <end position="374"/>
    </location>
</feature>
<accession>A0AAD7J1D1</accession>
<dbReference type="GO" id="GO:0000981">
    <property type="term" value="F:DNA-binding transcription factor activity, RNA polymerase II-specific"/>
    <property type="evidence" value="ECO:0007669"/>
    <property type="project" value="TreeGrafter"/>
</dbReference>
<keyword evidence="1" id="KW-0479">Metal-binding</keyword>
<name>A0AAD7J1D1_9AGAR</name>
<dbReference type="InterPro" id="IPR024119">
    <property type="entry name" value="TF_DEAF-1"/>
</dbReference>
<evidence type="ECO:0000313" key="7">
    <source>
        <dbReference type="EMBL" id="KAJ7753063.1"/>
    </source>
</evidence>
<gene>
    <name evidence="7" type="ORF">DFH07DRAFT_774200</name>
</gene>
<reference evidence="7" key="1">
    <citation type="submission" date="2023-03" db="EMBL/GenBank/DDBJ databases">
        <title>Massive genome expansion in bonnet fungi (Mycena s.s.) driven by repeated elements and novel gene families across ecological guilds.</title>
        <authorList>
            <consortium name="Lawrence Berkeley National Laboratory"/>
            <person name="Harder C.B."/>
            <person name="Miyauchi S."/>
            <person name="Viragh M."/>
            <person name="Kuo A."/>
            <person name="Thoen E."/>
            <person name="Andreopoulos B."/>
            <person name="Lu D."/>
            <person name="Skrede I."/>
            <person name="Drula E."/>
            <person name="Henrissat B."/>
            <person name="Morin E."/>
            <person name="Kohler A."/>
            <person name="Barry K."/>
            <person name="LaButti K."/>
            <person name="Morin E."/>
            <person name="Salamov A."/>
            <person name="Lipzen A."/>
            <person name="Mereny Z."/>
            <person name="Hegedus B."/>
            <person name="Baldrian P."/>
            <person name="Stursova M."/>
            <person name="Weitz H."/>
            <person name="Taylor A."/>
            <person name="Grigoriev I.V."/>
            <person name="Nagy L.G."/>
            <person name="Martin F."/>
            <person name="Kauserud H."/>
        </authorList>
    </citation>
    <scope>NUCLEOTIDE SEQUENCE</scope>
    <source>
        <strain evidence="7">CBHHK188m</strain>
    </source>
</reference>
<dbReference type="EMBL" id="JARJLG010000072">
    <property type="protein sequence ID" value="KAJ7753063.1"/>
    <property type="molecule type" value="Genomic_DNA"/>
</dbReference>
<evidence type="ECO:0000256" key="1">
    <source>
        <dbReference type="ARBA" id="ARBA00022723"/>
    </source>
</evidence>
<dbReference type="PANTHER" id="PTHR10237:SF14">
    <property type="entry name" value="MYND-TYPE DOMAIN-CONTAINING PROTEIN"/>
    <property type="match status" value="1"/>
</dbReference>
<dbReference type="GO" id="GO:0008270">
    <property type="term" value="F:zinc ion binding"/>
    <property type="evidence" value="ECO:0007669"/>
    <property type="project" value="UniProtKB-KW"/>
</dbReference>
<keyword evidence="8" id="KW-1185">Reference proteome</keyword>
<dbReference type="Pfam" id="PF01753">
    <property type="entry name" value="zf-MYND"/>
    <property type="match status" value="1"/>
</dbReference>
<feature type="compositionally biased region" description="Low complexity" evidence="5">
    <location>
        <begin position="741"/>
        <end position="751"/>
    </location>
</feature>
<sequence length="1274" mass="140451">MPHVTVGVPEGRQMGSGIAERVHVRTDGKQEDERTAGLSMDLLSASGGASPETSPVYIFHTGIRIDSPAVGISAGASRTRRSWLHRARVCELYGRGTCNTLLHCLRFVVVETDVHPAYELGWAFGRFPHSRAAPPVHTHWLDLMSRCASAGTAETLSMALPSTQFHRMSPSLTVRRAGPSTTGAFEQLLAATSALRTPWSSVPRAGPHLLAFRAPKSGAPHEIVHYTTLIGILIRPARGARTSATNTIPMPDAFLTVQDSSNNTDSRSISKVPSSSYANSGSTAALRVESCAPRRTSLVRSWFDDLRTRPWRHPSTSVHLITLVSRPESAGATWDAGCVSSLSAGRARSRRTHACTSSPLSSRPTLVSRPESAGATWDAGMRSAPFRRSCAWSPDACTPAVYGHAAVGFGFGGGRSSAVSSHSRGIGDTPAWTPPCPLVMLSEPLLPRRCYASSGPARVLAPFVCGPPRVMGLAGTSAHERARAPSPCLVLGCQWIEGASMRTRGEWRRVRVGFSKRGQKGTISCRGTGKSRKSAILRRARGAPVGYEGQLIPQHAVDSGDTEPDAGGVVREEPPDSVCLFSFPEYASAPCAAAQWSRSSPVRDVIVNGTHGVTVYAGGYTRQGELSARYTPGVDVNKKPRSAVQRQASTSGSRWTGHEQCRRTVGWRGTHHGRWAINPSMSIILGPRFSCALLDLPSVRKAVERAIHTSSLEEEERVLSLHRTLRGPSKANNKQVDGMASTSSLSGLQSSDARASGCPSDGAKTAVKPSLNSLTAGSRPPYSFRRSSRGRTLQTKTYSDSPFPKEVVFDIIDAVSNKYQEPDDMGPTLCSRIWSWIFFMHEYREYLGASSVFWEPEAYTRFLLFVADIYDPQPMRDIISATRGLRVFLATTWTLLPKSSRAAYEACLYFFVGIIGSLDFTDPLHFAEMVDGAGACKSNREERATKTTESYTSEVLQRRRVHLAPFFLLPSYFGRPSDFTKISMAPVSPSHELEAFCHQCQVTRRVDELKLCSRCQSAKYCSRACQVAHWKTHKAHCRSPEEVNLETDDNAWKSVFTAYGHKKTGVLEPVAETLVQQSVRLQAWKDKWGPTILNWALWAMNIPSSSTREDKLTKFTFMFELQRRPNPLTPEHYFEMHGAEIMHTSEVIDLLTHMKRTDILEEWQKIPRRKDTIQIMVLWKGHIIYLERLVSNFDDLRKKARDDPTLLGYDALAKNWVEELRKAIDSADPDYHQKFYNRVWGGVAAEASFVSGLIAMSKALEKIRSENINPPSPK</sequence>
<keyword evidence="3" id="KW-0862">Zinc</keyword>
<feature type="region of interest" description="Disordered" evidence="5">
    <location>
        <begin position="259"/>
        <end position="279"/>
    </location>
</feature>
<dbReference type="SUPFAM" id="SSF144232">
    <property type="entry name" value="HIT/MYND zinc finger-like"/>
    <property type="match status" value="1"/>
</dbReference>
<evidence type="ECO:0000256" key="2">
    <source>
        <dbReference type="ARBA" id="ARBA00022771"/>
    </source>
</evidence>
<dbReference type="Proteomes" id="UP001215280">
    <property type="component" value="Unassembled WGS sequence"/>
</dbReference>
<keyword evidence="2 4" id="KW-0863">Zinc-finger</keyword>
<feature type="domain" description="MYND-type" evidence="6">
    <location>
        <begin position="997"/>
        <end position="1037"/>
    </location>
</feature>
<evidence type="ECO:0000259" key="6">
    <source>
        <dbReference type="PROSITE" id="PS50865"/>
    </source>
</evidence>
<organism evidence="7 8">
    <name type="scientific">Mycena maculata</name>
    <dbReference type="NCBI Taxonomy" id="230809"/>
    <lineage>
        <taxon>Eukaryota</taxon>
        <taxon>Fungi</taxon>
        <taxon>Dikarya</taxon>
        <taxon>Basidiomycota</taxon>
        <taxon>Agaricomycotina</taxon>
        <taxon>Agaricomycetes</taxon>
        <taxon>Agaricomycetidae</taxon>
        <taxon>Agaricales</taxon>
        <taxon>Marasmiineae</taxon>
        <taxon>Mycenaceae</taxon>
        <taxon>Mycena</taxon>
    </lineage>
</organism>
<feature type="compositionally biased region" description="Polar residues" evidence="5">
    <location>
        <begin position="644"/>
        <end position="654"/>
    </location>
</feature>
<evidence type="ECO:0000256" key="3">
    <source>
        <dbReference type="ARBA" id="ARBA00022833"/>
    </source>
</evidence>
<evidence type="ECO:0000256" key="4">
    <source>
        <dbReference type="PROSITE-ProRule" id="PRU00134"/>
    </source>
</evidence>
<dbReference type="AlphaFoldDB" id="A0AAD7J1D1"/>
<evidence type="ECO:0000313" key="8">
    <source>
        <dbReference type="Proteomes" id="UP001215280"/>
    </source>
</evidence>
<protein>
    <recommendedName>
        <fullName evidence="6">MYND-type domain-containing protein</fullName>
    </recommendedName>
</protein>
<comment type="caution">
    <text evidence="7">The sequence shown here is derived from an EMBL/GenBank/DDBJ whole genome shotgun (WGS) entry which is preliminary data.</text>
</comment>
<dbReference type="PROSITE" id="PS50865">
    <property type="entry name" value="ZF_MYND_2"/>
    <property type="match status" value="1"/>
</dbReference>
<proteinExistence type="predicted"/>
<feature type="compositionally biased region" description="Polar residues" evidence="5">
    <location>
        <begin position="354"/>
        <end position="365"/>
    </location>
</feature>
<feature type="region of interest" description="Disordered" evidence="5">
    <location>
        <begin position="636"/>
        <end position="661"/>
    </location>
</feature>
<dbReference type="PANTHER" id="PTHR10237">
    <property type="entry name" value="DEFORMED EPIDERMAL AUTOREGULATORY FACTOR 1 HOMOLOG SUPPRESSIN"/>
    <property type="match status" value="1"/>
</dbReference>
<dbReference type="Gene3D" id="6.10.140.2220">
    <property type="match status" value="1"/>
</dbReference>
<dbReference type="PROSITE" id="PS01360">
    <property type="entry name" value="ZF_MYND_1"/>
    <property type="match status" value="1"/>
</dbReference>
<feature type="region of interest" description="Disordered" evidence="5">
    <location>
        <begin position="713"/>
        <end position="798"/>
    </location>
</feature>
<dbReference type="GO" id="GO:0005634">
    <property type="term" value="C:nucleus"/>
    <property type="evidence" value="ECO:0007669"/>
    <property type="project" value="TreeGrafter"/>
</dbReference>
<evidence type="ECO:0000256" key="5">
    <source>
        <dbReference type="SAM" id="MobiDB-lite"/>
    </source>
</evidence>